<keyword evidence="2" id="KW-1185">Reference proteome</keyword>
<proteinExistence type="predicted"/>
<reference evidence="1 2" key="1">
    <citation type="submission" date="2019-05" db="EMBL/GenBank/DDBJ databases">
        <title>Emergence of the Ug99 lineage of the wheat stem rust pathogen through somatic hybridization.</title>
        <authorList>
            <person name="Li F."/>
            <person name="Upadhyaya N.M."/>
            <person name="Sperschneider J."/>
            <person name="Matny O."/>
            <person name="Nguyen-Phuc H."/>
            <person name="Mago R."/>
            <person name="Raley C."/>
            <person name="Miller M.E."/>
            <person name="Silverstein K.A.T."/>
            <person name="Henningsen E."/>
            <person name="Hirsch C.D."/>
            <person name="Visser B."/>
            <person name="Pretorius Z.A."/>
            <person name="Steffenson B.J."/>
            <person name="Schwessinger B."/>
            <person name="Dodds P.N."/>
            <person name="Figueroa M."/>
        </authorList>
    </citation>
    <scope>NUCLEOTIDE SEQUENCE [LARGE SCALE GENOMIC DNA]</scope>
    <source>
        <strain evidence="1">21-0</strain>
    </source>
</reference>
<dbReference type="Proteomes" id="UP000324748">
    <property type="component" value="Unassembled WGS sequence"/>
</dbReference>
<organism evidence="1 2">
    <name type="scientific">Puccinia graminis f. sp. tritici</name>
    <dbReference type="NCBI Taxonomy" id="56615"/>
    <lineage>
        <taxon>Eukaryota</taxon>
        <taxon>Fungi</taxon>
        <taxon>Dikarya</taxon>
        <taxon>Basidiomycota</taxon>
        <taxon>Pucciniomycotina</taxon>
        <taxon>Pucciniomycetes</taxon>
        <taxon>Pucciniales</taxon>
        <taxon>Pucciniaceae</taxon>
        <taxon>Puccinia</taxon>
    </lineage>
</organism>
<protein>
    <submittedName>
        <fullName evidence="1">Uncharacterized protein</fullName>
    </submittedName>
</protein>
<name>A0A5B0NYT5_PUCGR</name>
<sequence>MAVLSCEDRPRFCRIQQKLLALQALDQTDRPVAESVIRQMITDVLRWICREGGDHIGSGLRDVNNHIGVVFM</sequence>
<accession>A0A5B0NYT5</accession>
<evidence type="ECO:0000313" key="1">
    <source>
        <dbReference type="EMBL" id="KAA1093912.1"/>
    </source>
</evidence>
<gene>
    <name evidence="1" type="ORF">PGT21_002596</name>
</gene>
<dbReference type="EMBL" id="VSWC01000079">
    <property type="protein sequence ID" value="KAA1093912.1"/>
    <property type="molecule type" value="Genomic_DNA"/>
</dbReference>
<dbReference type="AlphaFoldDB" id="A0A5B0NYT5"/>
<comment type="caution">
    <text evidence="1">The sequence shown here is derived from an EMBL/GenBank/DDBJ whole genome shotgun (WGS) entry which is preliminary data.</text>
</comment>
<evidence type="ECO:0000313" key="2">
    <source>
        <dbReference type="Proteomes" id="UP000324748"/>
    </source>
</evidence>